<sequence length="365" mass="41471">MRLIGWVLLLGVVAMSAAYGNRPAYSSSQFRDGQFHNVTKPKQPGGWQIVKLWWQFMFKDASKTVPPEALPVTPLTREQLDQAPDGSIYRLGHSTVLMKLNGKFWMTDPVFSERASPVQWAGPKRFLPTPISLEELPPLAAVILSHDHFDHLDRDTVLKLQAKTSKFLTPLGVGDELIEWGIPAEKTHQLDWWQTIEVDGIQFTATPAQHFSGRSLFAKNPTLWASWSIYTGTHRIFFSGDTGYFDGFAEIGRRHGPFDLTLLEAGAYDKQWQGVHMLPEQVMQAHKDLRGDWLLPIHNATFDLAFHAWDEPMEKMLALSAQHGVRLTMPRIGEPVRLDRYQAAQPWWRFKHQPRSSNVPATATS</sequence>
<dbReference type="EMBL" id="JBHSDU010000003">
    <property type="protein sequence ID" value="MFC4310921.1"/>
    <property type="molecule type" value="Genomic_DNA"/>
</dbReference>
<name>A0ABV8STL2_9GAMM</name>
<accession>A0ABV8STL2</accession>
<keyword evidence="3" id="KW-1185">Reference proteome</keyword>
<dbReference type="PANTHER" id="PTHR15032">
    <property type="entry name" value="N-ACYL-PHOSPHATIDYLETHANOLAMINE-HYDROLYZING PHOSPHOLIPASE D"/>
    <property type="match status" value="1"/>
</dbReference>
<dbReference type="Pfam" id="PF12706">
    <property type="entry name" value="Lactamase_B_2"/>
    <property type="match status" value="1"/>
</dbReference>
<evidence type="ECO:0000259" key="1">
    <source>
        <dbReference type="Pfam" id="PF12706"/>
    </source>
</evidence>
<dbReference type="Gene3D" id="3.60.15.10">
    <property type="entry name" value="Ribonuclease Z/Hydroxyacylglutathione hydrolase-like"/>
    <property type="match status" value="1"/>
</dbReference>
<organism evidence="2 3">
    <name type="scientific">Steroidobacter flavus</name>
    <dbReference type="NCBI Taxonomy" id="1842136"/>
    <lineage>
        <taxon>Bacteria</taxon>
        <taxon>Pseudomonadati</taxon>
        <taxon>Pseudomonadota</taxon>
        <taxon>Gammaproteobacteria</taxon>
        <taxon>Steroidobacterales</taxon>
        <taxon>Steroidobacteraceae</taxon>
        <taxon>Steroidobacter</taxon>
    </lineage>
</organism>
<gene>
    <name evidence="2" type="ORF">ACFPN2_17630</name>
</gene>
<evidence type="ECO:0000313" key="3">
    <source>
        <dbReference type="Proteomes" id="UP001595904"/>
    </source>
</evidence>
<dbReference type="InterPro" id="IPR036866">
    <property type="entry name" value="RibonucZ/Hydroxyglut_hydro"/>
</dbReference>
<dbReference type="PANTHER" id="PTHR15032:SF4">
    <property type="entry name" value="N-ACYL-PHOSPHATIDYLETHANOLAMINE-HYDROLYZING PHOSPHOLIPASE D"/>
    <property type="match status" value="1"/>
</dbReference>
<proteinExistence type="predicted"/>
<dbReference type="SUPFAM" id="SSF56281">
    <property type="entry name" value="Metallo-hydrolase/oxidoreductase"/>
    <property type="match status" value="1"/>
</dbReference>
<comment type="caution">
    <text evidence="2">The sequence shown here is derived from an EMBL/GenBank/DDBJ whole genome shotgun (WGS) entry which is preliminary data.</text>
</comment>
<protein>
    <submittedName>
        <fullName evidence="2">MBL fold metallo-hydrolase</fullName>
    </submittedName>
</protein>
<evidence type="ECO:0000313" key="2">
    <source>
        <dbReference type="EMBL" id="MFC4310921.1"/>
    </source>
</evidence>
<feature type="domain" description="Metallo-beta-lactamase" evidence="1">
    <location>
        <begin position="107"/>
        <end position="298"/>
    </location>
</feature>
<dbReference type="InterPro" id="IPR001279">
    <property type="entry name" value="Metallo-B-lactamas"/>
</dbReference>
<reference evidence="3" key="1">
    <citation type="journal article" date="2019" name="Int. J. Syst. Evol. Microbiol.">
        <title>The Global Catalogue of Microorganisms (GCM) 10K type strain sequencing project: providing services to taxonomists for standard genome sequencing and annotation.</title>
        <authorList>
            <consortium name="The Broad Institute Genomics Platform"/>
            <consortium name="The Broad Institute Genome Sequencing Center for Infectious Disease"/>
            <person name="Wu L."/>
            <person name="Ma J."/>
        </authorList>
    </citation>
    <scope>NUCLEOTIDE SEQUENCE [LARGE SCALE GENOMIC DNA]</scope>
    <source>
        <strain evidence="3">CGMCC 1.10759</strain>
    </source>
</reference>
<dbReference type="Proteomes" id="UP001595904">
    <property type="component" value="Unassembled WGS sequence"/>
</dbReference>